<dbReference type="OrthoDB" id="9787837at2"/>
<feature type="transmembrane region" description="Helical" evidence="7">
    <location>
        <begin position="144"/>
        <end position="163"/>
    </location>
</feature>
<accession>B8CYD4</accession>
<evidence type="ECO:0000313" key="9">
    <source>
        <dbReference type="EMBL" id="ACL70303.1"/>
    </source>
</evidence>
<dbReference type="InterPro" id="IPR035906">
    <property type="entry name" value="MetI-like_sf"/>
</dbReference>
<evidence type="ECO:0000256" key="7">
    <source>
        <dbReference type="RuleBase" id="RU363032"/>
    </source>
</evidence>
<dbReference type="PROSITE" id="PS50928">
    <property type="entry name" value="ABC_TM1"/>
    <property type="match status" value="1"/>
</dbReference>
<name>B8CYD4_HALOH</name>
<feature type="transmembrane region" description="Helical" evidence="7">
    <location>
        <begin position="9"/>
        <end position="30"/>
    </location>
</feature>
<dbReference type="SUPFAM" id="SSF161098">
    <property type="entry name" value="MetI-like"/>
    <property type="match status" value="1"/>
</dbReference>
<dbReference type="CDD" id="cd06261">
    <property type="entry name" value="TM_PBP2"/>
    <property type="match status" value="1"/>
</dbReference>
<keyword evidence="10" id="KW-1185">Reference proteome</keyword>
<dbReference type="AlphaFoldDB" id="B8CYD4"/>
<dbReference type="HOGENOM" id="CLU_016047_1_1_9"/>
<proteinExistence type="inferred from homology"/>
<evidence type="ECO:0000259" key="8">
    <source>
        <dbReference type="PROSITE" id="PS50928"/>
    </source>
</evidence>
<feature type="transmembrane region" description="Helical" evidence="7">
    <location>
        <begin position="73"/>
        <end position="97"/>
    </location>
</feature>
<dbReference type="KEGG" id="hor:Hore_15540"/>
<comment type="similarity">
    <text evidence="7">Belongs to the binding-protein-dependent transport system permease family.</text>
</comment>
<dbReference type="Gene3D" id="1.10.3720.10">
    <property type="entry name" value="MetI-like"/>
    <property type="match status" value="1"/>
</dbReference>
<dbReference type="GO" id="GO:0005886">
    <property type="term" value="C:plasma membrane"/>
    <property type="evidence" value="ECO:0007669"/>
    <property type="project" value="UniProtKB-SubCell"/>
</dbReference>
<organism evidence="9 10">
    <name type="scientific">Halothermothrix orenii (strain H 168 / OCM 544 / DSM 9562)</name>
    <dbReference type="NCBI Taxonomy" id="373903"/>
    <lineage>
        <taxon>Bacteria</taxon>
        <taxon>Bacillati</taxon>
        <taxon>Bacillota</taxon>
        <taxon>Clostridia</taxon>
        <taxon>Halanaerobiales</taxon>
        <taxon>Halothermotrichaceae</taxon>
        <taxon>Halothermothrix</taxon>
    </lineage>
</organism>
<evidence type="ECO:0000256" key="6">
    <source>
        <dbReference type="ARBA" id="ARBA00023136"/>
    </source>
</evidence>
<dbReference type="RefSeq" id="WP_012636486.1">
    <property type="nucleotide sequence ID" value="NC_011899.1"/>
</dbReference>
<evidence type="ECO:0000256" key="4">
    <source>
        <dbReference type="ARBA" id="ARBA00022692"/>
    </source>
</evidence>
<keyword evidence="3" id="KW-1003">Cell membrane</keyword>
<evidence type="ECO:0000256" key="2">
    <source>
        <dbReference type="ARBA" id="ARBA00022448"/>
    </source>
</evidence>
<evidence type="ECO:0000313" key="10">
    <source>
        <dbReference type="Proteomes" id="UP000000719"/>
    </source>
</evidence>
<dbReference type="eggNOG" id="COG0395">
    <property type="taxonomic scope" value="Bacteria"/>
</dbReference>
<dbReference type="PANTHER" id="PTHR43744">
    <property type="entry name" value="ABC TRANSPORTER PERMEASE PROTEIN MG189-RELATED-RELATED"/>
    <property type="match status" value="1"/>
</dbReference>
<feature type="transmembrane region" description="Helical" evidence="7">
    <location>
        <begin position="184"/>
        <end position="207"/>
    </location>
</feature>
<keyword evidence="2 7" id="KW-0813">Transport</keyword>
<keyword evidence="6 7" id="KW-0472">Membrane</keyword>
<reference evidence="9 10" key="1">
    <citation type="journal article" date="2009" name="PLoS ONE">
        <title>Genome analysis of the anaerobic thermohalophilic bacterium Halothermothrix orenii.</title>
        <authorList>
            <person name="Mavromatis K."/>
            <person name="Ivanova N."/>
            <person name="Anderson I."/>
            <person name="Lykidis A."/>
            <person name="Hooper S.D."/>
            <person name="Sun H."/>
            <person name="Kunin V."/>
            <person name="Lapidus A."/>
            <person name="Hugenholtz P."/>
            <person name="Patel B."/>
            <person name="Kyrpides N.C."/>
        </authorList>
    </citation>
    <scope>NUCLEOTIDE SEQUENCE [LARGE SCALE GENOMIC DNA]</scope>
    <source>
        <strain evidence="10">H 168 / OCM 544 / DSM 9562</strain>
    </source>
</reference>
<protein>
    <submittedName>
        <fullName evidence="9">Binding-protein-dependent transport systems inner membrane component</fullName>
    </submittedName>
</protein>
<dbReference type="Pfam" id="PF00528">
    <property type="entry name" value="BPD_transp_1"/>
    <property type="match status" value="1"/>
</dbReference>
<gene>
    <name evidence="9" type="ordered locus">Hore_15540</name>
</gene>
<dbReference type="GO" id="GO:0055085">
    <property type="term" value="P:transmembrane transport"/>
    <property type="evidence" value="ECO:0007669"/>
    <property type="project" value="InterPro"/>
</dbReference>
<dbReference type="EMBL" id="CP001098">
    <property type="protein sequence ID" value="ACL70303.1"/>
    <property type="molecule type" value="Genomic_DNA"/>
</dbReference>
<dbReference type="InterPro" id="IPR000515">
    <property type="entry name" value="MetI-like"/>
</dbReference>
<sequence>MVLKSRKKVITYIVMFALMLFFFFPLLYMLSVSFNPDEMDILESMASIRAFFPGDFSLKNYFDVFDRMPFGRFLFNSLFIVSTTIILGLVANSMAAFGLARFNFKGRGLMLAGVIALMIIPFEAIAVPLLLITNKFGWLDSYKVQIIPFIANPFYIFLLYQFFTKFPKELEEAAIIDGAGWHRIFWQVALPLSKPILSSVAILHFLMQWGSFLWPKMVTRGPEFRPLTVAMQVFFGQYPRNWGDIMSFAAMMTLPVLILFVILQDAYVNSVTRSGIK</sequence>
<evidence type="ECO:0000256" key="5">
    <source>
        <dbReference type="ARBA" id="ARBA00022989"/>
    </source>
</evidence>
<dbReference type="PANTHER" id="PTHR43744:SF8">
    <property type="entry name" value="SN-GLYCEROL-3-PHOSPHATE TRANSPORT SYSTEM PERMEASE PROTEIN UGPE"/>
    <property type="match status" value="1"/>
</dbReference>
<keyword evidence="5 7" id="KW-1133">Transmembrane helix</keyword>
<feature type="domain" description="ABC transmembrane type-1" evidence="8">
    <location>
        <begin position="74"/>
        <end position="263"/>
    </location>
</feature>
<dbReference type="STRING" id="373903.Hore_15540"/>
<feature type="transmembrane region" description="Helical" evidence="7">
    <location>
        <begin position="109"/>
        <end position="132"/>
    </location>
</feature>
<keyword evidence="4 7" id="KW-0812">Transmembrane</keyword>
<feature type="transmembrane region" description="Helical" evidence="7">
    <location>
        <begin position="245"/>
        <end position="263"/>
    </location>
</feature>
<dbReference type="Proteomes" id="UP000000719">
    <property type="component" value="Chromosome"/>
</dbReference>
<evidence type="ECO:0000256" key="1">
    <source>
        <dbReference type="ARBA" id="ARBA00004651"/>
    </source>
</evidence>
<comment type="subcellular location">
    <subcellularLocation>
        <location evidence="1 7">Cell membrane</location>
        <topology evidence="1 7">Multi-pass membrane protein</topology>
    </subcellularLocation>
</comment>
<evidence type="ECO:0000256" key="3">
    <source>
        <dbReference type="ARBA" id="ARBA00022475"/>
    </source>
</evidence>